<dbReference type="eggNOG" id="KOG4232">
    <property type="taxonomic scope" value="Eukaryota"/>
</dbReference>
<evidence type="ECO:0000256" key="6">
    <source>
        <dbReference type="ARBA" id="ARBA00023098"/>
    </source>
</evidence>
<dbReference type="GO" id="GO:0016717">
    <property type="term" value="F:oxidoreductase activity, acting on paired donors, with oxidation of a pair of donors resulting in the reduction of molecular oxygen to two molecules of water"/>
    <property type="evidence" value="ECO:0007669"/>
    <property type="project" value="TreeGrafter"/>
</dbReference>
<dbReference type="InterPro" id="IPR001199">
    <property type="entry name" value="Cyt_B5-like_heme/steroid-bd"/>
</dbReference>
<organism evidence="10 11">
    <name type="scientific">Batrachochytrium dendrobatidis (strain JEL423)</name>
    <dbReference type="NCBI Taxonomy" id="403673"/>
    <lineage>
        <taxon>Eukaryota</taxon>
        <taxon>Fungi</taxon>
        <taxon>Fungi incertae sedis</taxon>
        <taxon>Chytridiomycota</taxon>
        <taxon>Chytridiomycota incertae sedis</taxon>
        <taxon>Chytridiomycetes</taxon>
        <taxon>Rhizophydiales</taxon>
        <taxon>Rhizophydiales incertae sedis</taxon>
        <taxon>Batrachochytrium</taxon>
    </lineage>
</organism>
<dbReference type="PANTHER" id="PTHR19353:SF88">
    <property type="entry name" value="DELTA(5) FATTY ACID DESATURASE FAT-4"/>
    <property type="match status" value="1"/>
</dbReference>
<dbReference type="GO" id="GO:0006629">
    <property type="term" value="P:lipid metabolic process"/>
    <property type="evidence" value="ECO:0007669"/>
    <property type="project" value="UniProtKB-KW"/>
</dbReference>
<keyword evidence="3 8" id="KW-0812">Transmembrane</keyword>
<keyword evidence="5" id="KW-0560">Oxidoreductase</keyword>
<dbReference type="CDD" id="cd03506">
    <property type="entry name" value="Delta6-FADS-like"/>
    <property type="match status" value="1"/>
</dbReference>
<evidence type="ECO:0000259" key="9">
    <source>
        <dbReference type="PROSITE" id="PS50255"/>
    </source>
</evidence>
<protein>
    <recommendedName>
        <fullName evidence="9">Cytochrome b5 heme-binding domain-containing protein</fullName>
    </recommendedName>
</protein>
<dbReference type="AlphaFoldDB" id="A0A177WGS5"/>
<feature type="transmembrane region" description="Helical" evidence="8">
    <location>
        <begin position="321"/>
        <end position="339"/>
    </location>
</feature>
<sequence length="512" mass="57396">MTASQPSETKKQSAAQFTWAQVHASGDAFAEAAKSSTSAKATSHVAAYIVIQNKVYDIGGSFANWHPGGNVALSQVGYDASGMHSSISLTVMSCAFEAMHGPKAVSMLSKFYVGELAPSEIIKPSGNTLILHFTSNACQCMNWVDFYTFSLFLPLQPIRALSFLNEVQELRTKIKQNNWNKADPLYYAGKLTANLTMLTVSIFILAAYGNNIAGLITSSFILALFWQQSGWLAHDFLHHQVFKTRSYNNAMGYFIGNVCQGFSVAWWKDKHCTHHSTTNIHSKDPDIDTMPYLAWSEHAIEGFADISDQKVAEFLVQNQPILYFPLLTFARVMWALQSLTWNIQSTKKFTFPTLPVVERVCLAVHYSWLFGAAFLLVHPVRGLVWILLAQLFCGIFLASVFSLNHNGMPVYSIKDAQKMEFYEISIRTGRNVDPTHFNNWFTGGLNFQIEHHMFPTVPRHNLKYVAPIVHDICKRHNIPYHCTGFMSGMGEVVGRLGTIARLATKLQIQRAD</sequence>
<dbReference type="Pfam" id="PF00487">
    <property type="entry name" value="FA_desaturase"/>
    <property type="match status" value="1"/>
</dbReference>
<keyword evidence="7 8" id="KW-0472">Membrane</keyword>
<reference evidence="10 11" key="1">
    <citation type="submission" date="2006-10" db="EMBL/GenBank/DDBJ databases">
        <title>The Genome Sequence of Batrachochytrium dendrobatidis JEL423.</title>
        <authorList>
            <consortium name="The Broad Institute Genome Sequencing Platform"/>
            <person name="Birren B."/>
            <person name="Lander E."/>
            <person name="Galagan J."/>
            <person name="Cuomo C."/>
            <person name="Devon K."/>
            <person name="Jaffe D."/>
            <person name="Butler J."/>
            <person name="Alvarez P."/>
            <person name="Gnerre S."/>
            <person name="Grabherr M."/>
            <person name="Kleber M."/>
            <person name="Mauceli E."/>
            <person name="Brockman W."/>
            <person name="Young S."/>
            <person name="LaButti K."/>
            <person name="Sykes S."/>
            <person name="DeCaprio D."/>
            <person name="Crawford M."/>
            <person name="Koehrsen M."/>
            <person name="Engels R."/>
            <person name="Montgomery P."/>
            <person name="Pearson M."/>
            <person name="Howarth C."/>
            <person name="Larson L."/>
            <person name="White J."/>
            <person name="O'Leary S."/>
            <person name="Kodira C."/>
            <person name="Zeng Q."/>
            <person name="Yandava C."/>
            <person name="Alvarado L."/>
            <person name="Longcore J."/>
            <person name="James T."/>
        </authorList>
    </citation>
    <scope>NUCLEOTIDE SEQUENCE [LARGE SCALE GENOMIC DNA]</scope>
    <source>
        <strain evidence="10 11">JEL423</strain>
    </source>
</reference>
<accession>A0A177WGS5</accession>
<evidence type="ECO:0000256" key="2">
    <source>
        <dbReference type="ARBA" id="ARBA00009295"/>
    </source>
</evidence>
<dbReference type="VEuPathDB" id="FungiDB:BDEG_22825"/>
<evidence type="ECO:0000256" key="8">
    <source>
        <dbReference type="SAM" id="Phobius"/>
    </source>
</evidence>
<dbReference type="STRING" id="403673.A0A177WGS5"/>
<evidence type="ECO:0000313" key="10">
    <source>
        <dbReference type="EMBL" id="OAJ38935.1"/>
    </source>
</evidence>
<dbReference type="EMBL" id="DS022302">
    <property type="protein sequence ID" value="OAJ38935.1"/>
    <property type="molecule type" value="Genomic_DNA"/>
</dbReference>
<keyword evidence="4 8" id="KW-1133">Transmembrane helix</keyword>
<evidence type="ECO:0000256" key="4">
    <source>
        <dbReference type="ARBA" id="ARBA00022989"/>
    </source>
</evidence>
<comment type="subcellular location">
    <subcellularLocation>
        <location evidence="1">Membrane</location>
        <topology evidence="1">Multi-pass membrane protein</topology>
    </subcellularLocation>
</comment>
<gene>
    <name evidence="10" type="ORF">BDEG_22825</name>
</gene>
<feature type="transmembrane region" description="Helical" evidence="8">
    <location>
        <begin position="200"/>
        <end position="226"/>
    </location>
</feature>
<dbReference type="Gene3D" id="3.10.120.10">
    <property type="entry name" value="Cytochrome b5-like heme/steroid binding domain"/>
    <property type="match status" value="1"/>
</dbReference>
<dbReference type="InterPro" id="IPR005804">
    <property type="entry name" value="FA_desaturase_dom"/>
</dbReference>
<evidence type="ECO:0000313" key="11">
    <source>
        <dbReference type="Proteomes" id="UP000077115"/>
    </source>
</evidence>
<comment type="similarity">
    <text evidence="2">Belongs to the fatty acid desaturase type 1 family.</text>
</comment>
<evidence type="ECO:0000256" key="1">
    <source>
        <dbReference type="ARBA" id="ARBA00004141"/>
    </source>
</evidence>
<dbReference type="InterPro" id="IPR036400">
    <property type="entry name" value="Cyt_B5-like_heme/steroid_sf"/>
</dbReference>
<name>A0A177WGS5_BATDL</name>
<keyword evidence="6" id="KW-0443">Lipid metabolism</keyword>
<reference evidence="10 11" key="2">
    <citation type="submission" date="2016-05" db="EMBL/GenBank/DDBJ databases">
        <title>Lineage-specific infection strategies underlie the spectrum of fungal disease in amphibians.</title>
        <authorList>
            <person name="Cuomo C.A."/>
            <person name="Farrer R.A."/>
            <person name="James T."/>
            <person name="Longcore J."/>
            <person name="Birren B."/>
        </authorList>
    </citation>
    <scope>NUCLEOTIDE SEQUENCE [LARGE SCALE GENOMIC DNA]</scope>
    <source>
        <strain evidence="10 11">JEL423</strain>
    </source>
</reference>
<feature type="transmembrane region" description="Helical" evidence="8">
    <location>
        <begin position="383"/>
        <end position="404"/>
    </location>
</feature>
<dbReference type="PIRSF" id="PIRSF015921">
    <property type="entry name" value="FA_sphinglp_des"/>
    <property type="match status" value="1"/>
</dbReference>
<dbReference type="OrthoDB" id="260091at2759"/>
<dbReference type="Pfam" id="PF00173">
    <property type="entry name" value="Cyt-b5"/>
    <property type="match status" value="1"/>
</dbReference>
<dbReference type="PROSITE" id="PS50255">
    <property type="entry name" value="CYTOCHROME_B5_2"/>
    <property type="match status" value="1"/>
</dbReference>
<evidence type="ECO:0000256" key="3">
    <source>
        <dbReference type="ARBA" id="ARBA00022692"/>
    </source>
</evidence>
<dbReference type="Proteomes" id="UP000077115">
    <property type="component" value="Unassembled WGS sequence"/>
</dbReference>
<dbReference type="SUPFAM" id="SSF55856">
    <property type="entry name" value="Cytochrome b5-like heme/steroid binding domain"/>
    <property type="match status" value="1"/>
</dbReference>
<evidence type="ECO:0000256" key="7">
    <source>
        <dbReference type="ARBA" id="ARBA00023136"/>
    </source>
</evidence>
<dbReference type="InterPro" id="IPR012171">
    <property type="entry name" value="Fatty_acid_desaturase"/>
</dbReference>
<proteinExistence type="inferred from homology"/>
<dbReference type="GO" id="GO:0016020">
    <property type="term" value="C:membrane"/>
    <property type="evidence" value="ECO:0007669"/>
    <property type="project" value="UniProtKB-SubCell"/>
</dbReference>
<feature type="domain" description="Cytochrome b5 heme-binding" evidence="9">
    <location>
        <begin position="30"/>
        <end position="117"/>
    </location>
</feature>
<feature type="transmembrane region" description="Helical" evidence="8">
    <location>
        <begin position="360"/>
        <end position="377"/>
    </location>
</feature>
<dbReference type="PANTHER" id="PTHR19353">
    <property type="entry name" value="FATTY ACID DESATURASE 2"/>
    <property type="match status" value="1"/>
</dbReference>
<evidence type="ECO:0000256" key="5">
    <source>
        <dbReference type="ARBA" id="ARBA00023002"/>
    </source>
</evidence>